<dbReference type="CDD" id="cd02440">
    <property type="entry name" value="AdoMet_MTases"/>
    <property type="match status" value="1"/>
</dbReference>
<dbReference type="GO" id="GO:0016430">
    <property type="term" value="F:tRNA (adenine-N6)-methyltransferase activity"/>
    <property type="evidence" value="ECO:0007669"/>
    <property type="project" value="UniProtKB-UniRule"/>
</dbReference>
<name>A0A3A6TWW3_9GAMM</name>
<dbReference type="EC" id="2.1.1.223" evidence="6"/>
<dbReference type="GO" id="GO:0005737">
    <property type="term" value="C:cytoplasm"/>
    <property type="evidence" value="ECO:0007669"/>
    <property type="project" value="UniProtKB-SubCell"/>
</dbReference>
<dbReference type="Pfam" id="PF05175">
    <property type="entry name" value="MTS"/>
    <property type="match status" value="1"/>
</dbReference>
<evidence type="ECO:0000313" key="9">
    <source>
        <dbReference type="Proteomes" id="UP000273022"/>
    </source>
</evidence>
<comment type="subcellular location">
    <subcellularLocation>
        <location evidence="6">Cytoplasm</location>
    </subcellularLocation>
</comment>
<dbReference type="OrthoDB" id="5383291at2"/>
<dbReference type="RefSeq" id="WP_121852195.1">
    <property type="nucleotide sequence ID" value="NZ_CP037952.1"/>
</dbReference>
<sequence>MPFTFKQFHIDDTHCGMRVSTDAIVLGGWANLSSAKRILDIGTGCGVLSIMAAQRSEATIVGVEIDATTCDVAKVNCLKSPWGERLKIVNQSIDVFTAEYTGSKQERFEHIICNPPYFVSGPQSQDSKRAEARHTNSLTFTVLLTQIERLLKSTGRASLILPIESLGFFENALNDSELSIHRQQRVISVREKQPNRVLLEVGFNISFAIEMPALIIREKTGEYSEAMIVLTQAFYLKL</sequence>
<dbReference type="InterPro" id="IPR022882">
    <property type="entry name" value="tRNA_adenine-N6_MeTrfase"/>
</dbReference>
<evidence type="ECO:0000256" key="5">
    <source>
        <dbReference type="ARBA" id="ARBA00022694"/>
    </source>
</evidence>
<dbReference type="InterPro" id="IPR029063">
    <property type="entry name" value="SAM-dependent_MTases_sf"/>
</dbReference>
<dbReference type="PROSITE" id="PS01131">
    <property type="entry name" value="RRNA_A_DIMETH"/>
    <property type="match status" value="1"/>
</dbReference>
<dbReference type="GO" id="GO:0008033">
    <property type="term" value="P:tRNA processing"/>
    <property type="evidence" value="ECO:0007669"/>
    <property type="project" value="UniProtKB-UniRule"/>
</dbReference>
<keyword evidence="9" id="KW-1185">Reference proteome</keyword>
<dbReference type="PRINTS" id="PR00507">
    <property type="entry name" value="N12N6MTFRASE"/>
</dbReference>
<keyword evidence="4 6" id="KW-0949">S-adenosyl-L-methionine</keyword>
<dbReference type="Proteomes" id="UP000273022">
    <property type="component" value="Unassembled WGS sequence"/>
</dbReference>
<accession>A0A3A6TWW3</accession>
<dbReference type="InterPro" id="IPR050210">
    <property type="entry name" value="tRNA_Adenine-N(6)_MTase"/>
</dbReference>
<dbReference type="EMBL" id="QYYH01000012">
    <property type="protein sequence ID" value="RJY18943.1"/>
    <property type="molecule type" value="Genomic_DNA"/>
</dbReference>
<comment type="similarity">
    <text evidence="6">Belongs to the methyltransferase superfamily. tRNA (adenine-N(6)-)-methyltransferase family.</text>
</comment>
<dbReference type="InterPro" id="IPR007848">
    <property type="entry name" value="Small_mtfrase_dom"/>
</dbReference>
<evidence type="ECO:0000256" key="2">
    <source>
        <dbReference type="ARBA" id="ARBA00022603"/>
    </source>
</evidence>
<evidence type="ECO:0000256" key="6">
    <source>
        <dbReference type="HAMAP-Rule" id="MF_01872"/>
    </source>
</evidence>
<proteinExistence type="inferred from homology"/>
<dbReference type="PANTHER" id="PTHR47739">
    <property type="entry name" value="TRNA1(VAL) (ADENINE(37)-N6)-METHYLTRANSFERASE"/>
    <property type="match status" value="1"/>
</dbReference>
<dbReference type="SUPFAM" id="SSF53335">
    <property type="entry name" value="S-adenosyl-L-methionine-dependent methyltransferases"/>
    <property type="match status" value="1"/>
</dbReference>
<evidence type="ECO:0000256" key="1">
    <source>
        <dbReference type="ARBA" id="ARBA00022490"/>
    </source>
</evidence>
<evidence type="ECO:0000259" key="7">
    <source>
        <dbReference type="Pfam" id="PF05175"/>
    </source>
</evidence>
<evidence type="ECO:0000256" key="4">
    <source>
        <dbReference type="ARBA" id="ARBA00022691"/>
    </source>
</evidence>
<keyword evidence="5 6" id="KW-0819">tRNA processing</keyword>
<reference evidence="8 9" key="1">
    <citation type="submission" date="2018-09" db="EMBL/GenBank/DDBJ databases">
        <title>Phylogeny of the Shewanellaceae, and recommendation for two new genera, Pseudoshewanella and Parashewanella.</title>
        <authorList>
            <person name="Wang G."/>
        </authorList>
    </citation>
    <scope>NUCLEOTIDE SEQUENCE [LARGE SCALE GENOMIC DNA]</scope>
    <source>
        <strain evidence="8 9">KCTC 22492</strain>
    </source>
</reference>
<evidence type="ECO:0000256" key="3">
    <source>
        <dbReference type="ARBA" id="ARBA00022679"/>
    </source>
</evidence>
<dbReference type="InterPro" id="IPR002052">
    <property type="entry name" value="DNA_methylase_N6_adenine_CS"/>
</dbReference>
<gene>
    <name evidence="8" type="ORF">D5R81_03125</name>
</gene>
<keyword evidence="3 6" id="KW-0808">Transferase</keyword>
<feature type="domain" description="Methyltransferase small" evidence="7">
    <location>
        <begin position="34"/>
        <end position="119"/>
    </location>
</feature>
<dbReference type="GO" id="GO:0003676">
    <property type="term" value="F:nucleic acid binding"/>
    <property type="evidence" value="ECO:0007669"/>
    <property type="project" value="InterPro"/>
</dbReference>
<dbReference type="PROSITE" id="PS00092">
    <property type="entry name" value="N6_MTASE"/>
    <property type="match status" value="1"/>
</dbReference>
<evidence type="ECO:0000313" key="8">
    <source>
        <dbReference type="EMBL" id="RJY18943.1"/>
    </source>
</evidence>
<keyword evidence="1 6" id="KW-0963">Cytoplasm</keyword>
<dbReference type="InterPro" id="IPR020596">
    <property type="entry name" value="rRNA_Ade_Mease_Trfase_CS"/>
</dbReference>
<comment type="caution">
    <text evidence="8">The sequence shown here is derived from an EMBL/GenBank/DDBJ whole genome shotgun (WGS) entry which is preliminary data.</text>
</comment>
<dbReference type="PANTHER" id="PTHR47739:SF1">
    <property type="entry name" value="TRNA1(VAL) (ADENINE(37)-N6)-METHYLTRANSFERASE"/>
    <property type="match status" value="1"/>
</dbReference>
<dbReference type="GO" id="GO:0000179">
    <property type="term" value="F:rRNA (adenine-N6,N6-)-dimethyltransferase activity"/>
    <property type="evidence" value="ECO:0007669"/>
    <property type="project" value="InterPro"/>
</dbReference>
<dbReference type="Gene3D" id="3.40.50.150">
    <property type="entry name" value="Vaccinia Virus protein VP39"/>
    <property type="match status" value="1"/>
</dbReference>
<protein>
    <recommendedName>
        <fullName evidence="6">tRNA1(Val) (adenine(37)-N6)-methyltransferase</fullName>
        <ecNumber evidence="6">2.1.1.223</ecNumber>
    </recommendedName>
    <alternativeName>
        <fullName evidence="6">tRNA m6A37 methyltransferase</fullName>
    </alternativeName>
</protein>
<organism evidence="8 9">
    <name type="scientific">Parashewanella spongiae</name>
    <dbReference type="NCBI Taxonomy" id="342950"/>
    <lineage>
        <taxon>Bacteria</taxon>
        <taxon>Pseudomonadati</taxon>
        <taxon>Pseudomonadota</taxon>
        <taxon>Gammaproteobacteria</taxon>
        <taxon>Alteromonadales</taxon>
        <taxon>Shewanellaceae</taxon>
        <taxon>Parashewanella</taxon>
    </lineage>
</organism>
<dbReference type="AlphaFoldDB" id="A0A3A6TWW3"/>
<comment type="function">
    <text evidence="6">Specifically methylates the adenine in position 37 of tRNA(1)(Val) (anticodon cmo5UAC).</text>
</comment>
<dbReference type="HAMAP" id="MF_01872">
    <property type="entry name" value="tRNA_methyltr_YfiC"/>
    <property type="match status" value="1"/>
</dbReference>
<keyword evidence="2 6" id="KW-0489">Methyltransferase</keyword>
<comment type="catalytic activity">
    <reaction evidence="6">
        <text>adenosine(37) in tRNA1(Val) + S-adenosyl-L-methionine = N(6)-methyladenosine(37) in tRNA1(Val) + S-adenosyl-L-homocysteine + H(+)</text>
        <dbReference type="Rhea" id="RHEA:43160"/>
        <dbReference type="Rhea" id="RHEA-COMP:10369"/>
        <dbReference type="Rhea" id="RHEA-COMP:10370"/>
        <dbReference type="ChEBI" id="CHEBI:15378"/>
        <dbReference type="ChEBI" id="CHEBI:57856"/>
        <dbReference type="ChEBI" id="CHEBI:59789"/>
        <dbReference type="ChEBI" id="CHEBI:74411"/>
        <dbReference type="ChEBI" id="CHEBI:74449"/>
        <dbReference type="EC" id="2.1.1.223"/>
    </reaction>
</comment>